<proteinExistence type="predicted"/>
<keyword evidence="2" id="KW-0812">Transmembrane</keyword>
<evidence type="ECO:0000256" key="1">
    <source>
        <dbReference type="SAM" id="MobiDB-lite"/>
    </source>
</evidence>
<feature type="compositionally biased region" description="Low complexity" evidence="1">
    <location>
        <begin position="9"/>
        <end position="52"/>
    </location>
</feature>
<dbReference type="EMBL" id="CP075371">
    <property type="protein sequence ID" value="QVT78303.1"/>
    <property type="molecule type" value="Genomic_DNA"/>
</dbReference>
<evidence type="ECO:0000313" key="4">
    <source>
        <dbReference type="EMBL" id="QVT78303.1"/>
    </source>
</evidence>
<dbReference type="InterPro" id="IPR025241">
    <property type="entry name" value="DUF4190"/>
</dbReference>
<dbReference type="Pfam" id="PF13828">
    <property type="entry name" value="DUF4190"/>
    <property type="match status" value="1"/>
</dbReference>
<feature type="domain" description="DUF4190" evidence="3">
    <location>
        <begin position="60"/>
        <end position="123"/>
    </location>
</feature>
<feature type="region of interest" description="Disordered" evidence="1">
    <location>
        <begin position="1"/>
        <end position="52"/>
    </location>
</feature>
<dbReference type="Proteomes" id="UP000679307">
    <property type="component" value="Chromosome"/>
</dbReference>
<organism evidence="4 5">
    <name type="scientific">Nocardioides aquaticus</name>
    <dbReference type="NCBI Taxonomy" id="160826"/>
    <lineage>
        <taxon>Bacteria</taxon>
        <taxon>Bacillati</taxon>
        <taxon>Actinomycetota</taxon>
        <taxon>Actinomycetes</taxon>
        <taxon>Propionibacteriales</taxon>
        <taxon>Nocardioidaceae</taxon>
        <taxon>Nocardioides</taxon>
    </lineage>
</organism>
<sequence length="164" mass="17048">MTQPPPESPYGNNPNQPGQPNPYGSQPDQYGNQPNQYGNQPPQYGNQQYGGQPQSQKKGLAITALVLGILGLLGSIFVVGGLLSIFAIILGVVALIQSRKPTHGGKGLAISGIVLGVIGLVIAGAILAFVGSIFGDIAQCVDDAGGDQAAIDQCEREFNEQYTN</sequence>
<accession>A0ABX8EI01</accession>
<name>A0ABX8EI01_9ACTN</name>
<evidence type="ECO:0000256" key="2">
    <source>
        <dbReference type="SAM" id="Phobius"/>
    </source>
</evidence>
<keyword evidence="2" id="KW-0472">Membrane</keyword>
<reference evidence="4 5" key="1">
    <citation type="submission" date="2021-05" db="EMBL/GenBank/DDBJ databases">
        <title>Complete genome of Nocardioides aquaticus KCTC 9944T isolated from meromictic and hypersaline Ekho Lake, Antarctica.</title>
        <authorList>
            <person name="Hwang K."/>
            <person name="Kim K.M."/>
            <person name="Choe H."/>
        </authorList>
    </citation>
    <scope>NUCLEOTIDE SEQUENCE [LARGE SCALE GENOMIC DNA]</scope>
    <source>
        <strain evidence="4 5">KCTC 9944</strain>
    </source>
</reference>
<keyword evidence="2" id="KW-1133">Transmembrane helix</keyword>
<feature type="transmembrane region" description="Helical" evidence="2">
    <location>
        <begin position="108"/>
        <end position="134"/>
    </location>
</feature>
<gene>
    <name evidence="4" type="ORF">ENKNEFLB_00676</name>
</gene>
<feature type="transmembrane region" description="Helical" evidence="2">
    <location>
        <begin position="65"/>
        <end position="96"/>
    </location>
</feature>
<evidence type="ECO:0000313" key="5">
    <source>
        <dbReference type="Proteomes" id="UP000679307"/>
    </source>
</evidence>
<keyword evidence="5" id="KW-1185">Reference proteome</keyword>
<dbReference type="RefSeq" id="WP_214057900.1">
    <property type="nucleotide sequence ID" value="NZ_BAAAHS010000104.1"/>
</dbReference>
<protein>
    <recommendedName>
        <fullName evidence="3">DUF4190 domain-containing protein</fullName>
    </recommendedName>
</protein>
<evidence type="ECO:0000259" key="3">
    <source>
        <dbReference type="Pfam" id="PF13828"/>
    </source>
</evidence>